<keyword evidence="4 6" id="KW-0862">Zinc</keyword>
<dbReference type="InterPro" id="IPR001915">
    <property type="entry name" value="Peptidase_M48"/>
</dbReference>
<dbReference type="GO" id="GO:0006515">
    <property type="term" value="P:protein quality control for misfolded or incompletely synthesized proteins"/>
    <property type="evidence" value="ECO:0007669"/>
    <property type="project" value="TreeGrafter"/>
</dbReference>
<feature type="transmembrane region" description="Helical" evidence="7">
    <location>
        <begin position="237"/>
        <end position="260"/>
    </location>
</feature>
<protein>
    <submittedName>
        <fullName evidence="9">Mitochondrial metalloendopeptidase OMA1</fullName>
    </submittedName>
</protein>
<accession>A0A420IFC4</accession>
<dbReference type="Pfam" id="PF01435">
    <property type="entry name" value="Peptidase_M48"/>
    <property type="match status" value="1"/>
</dbReference>
<feature type="domain" description="Peptidase M48" evidence="8">
    <location>
        <begin position="150"/>
        <end position="322"/>
    </location>
</feature>
<comment type="caution">
    <text evidence="9">The sequence shown here is derived from an EMBL/GenBank/DDBJ whole genome shotgun (WGS) entry which is preliminary data.</text>
</comment>
<dbReference type="Proteomes" id="UP000285326">
    <property type="component" value="Unassembled WGS sequence"/>
</dbReference>
<name>A0A420IFC4_9PEZI</name>
<dbReference type="PANTHER" id="PTHR22726">
    <property type="entry name" value="METALLOENDOPEPTIDASE OMA1"/>
    <property type="match status" value="1"/>
</dbReference>
<dbReference type="EMBL" id="MCBS01024532">
    <property type="protein sequence ID" value="RKF73244.1"/>
    <property type="molecule type" value="Genomic_DNA"/>
</dbReference>
<evidence type="ECO:0000256" key="3">
    <source>
        <dbReference type="ARBA" id="ARBA00022801"/>
    </source>
</evidence>
<evidence type="ECO:0000256" key="4">
    <source>
        <dbReference type="ARBA" id="ARBA00022833"/>
    </source>
</evidence>
<dbReference type="GO" id="GO:0004222">
    <property type="term" value="F:metalloendopeptidase activity"/>
    <property type="evidence" value="ECO:0007669"/>
    <property type="project" value="InterPro"/>
</dbReference>
<gene>
    <name evidence="9" type="ORF">GcM1_245145</name>
</gene>
<comment type="cofactor">
    <cofactor evidence="6">
        <name>Zn(2+)</name>
        <dbReference type="ChEBI" id="CHEBI:29105"/>
    </cofactor>
    <text evidence="6">Binds 1 zinc ion per subunit.</text>
</comment>
<dbReference type="PANTHER" id="PTHR22726:SF1">
    <property type="entry name" value="METALLOENDOPEPTIDASE OMA1, MITOCHONDRIAL"/>
    <property type="match status" value="1"/>
</dbReference>
<sequence length="373" mass="42399">MNTKGFDFVLKNIIKYSKTSPSSRSRDYLRHVTLTSPWRKVRPISHTAASHSLPSRQPGRFDPVEAQRAKPLITGNQISNILTHRYAKCIYVFIAGGAVIFYFKHLETAPVSGRRRFMYFTDADAEEEGQILYDSIMQEFRHAILPSWDHRTQQVNRVMKRLVAASGLAHIEWEVNVISSNAPNAFVIPGGKVFVMSGILPIAQTDAGLAAVLSHEIAHGIASHQAERMSSAIMIIWPLRVLFFLFFDIWSFGLLGNFLLEFGLNRPASRTQEREADFIGLVMMAKACYDPKAAVNFWRRMKILEAAQGKKELPWLSTHPSVGIHISEQTSSRVELINKWLPIAEAVRAKTDCSITRRYTDRFIPTFGYYWPQ</sequence>
<dbReference type="AlphaFoldDB" id="A0A420IFC4"/>
<keyword evidence="7" id="KW-0472">Membrane</keyword>
<evidence type="ECO:0000259" key="8">
    <source>
        <dbReference type="Pfam" id="PF01435"/>
    </source>
</evidence>
<keyword evidence="7" id="KW-0812">Transmembrane</keyword>
<keyword evidence="5 6" id="KW-0482">Metalloprotease</keyword>
<evidence type="ECO:0000256" key="7">
    <source>
        <dbReference type="SAM" id="Phobius"/>
    </source>
</evidence>
<comment type="similarity">
    <text evidence="6">Belongs to the peptidase M48 family.</text>
</comment>
<keyword evidence="1 6" id="KW-0645">Protease</keyword>
<evidence type="ECO:0000313" key="9">
    <source>
        <dbReference type="EMBL" id="RKF73244.1"/>
    </source>
</evidence>
<dbReference type="GO" id="GO:0034982">
    <property type="term" value="P:mitochondrial protein processing"/>
    <property type="evidence" value="ECO:0007669"/>
    <property type="project" value="TreeGrafter"/>
</dbReference>
<dbReference type="GO" id="GO:0046872">
    <property type="term" value="F:metal ion binding"/>
    <property type="evidence" value="ECO:0007669"/>
    <property type="project" value="UniProtKB-KW"/>
</dbReference>
<keyword evidence="3 6" id="KW-0378">Hydrolase</keyword>
<evidence type="ECO:0000256" key="5">
    <source>
        <dbReference type="ARBA" id="ARBA00023049"/>
    </source>
</evidence>
<keyword evidence="2" id="KW-0479">Metal-binding</keyword>
<dbReference type="GO" id="GO:0005743">
    <property type="term" value="C:mitochondrial inner membrane"/>
    <property type="evidence" value="ECO:0007669"/>
    <property type="project" value="TreeGrafter"/>
</dbReference>
<evidence type="ECO:0000256" key="6">
    <source>
        <dbReference type="RuleBase" id="RU003983"/>
    </source>
</evidence>
<reference evidence="9 10" key="1">
    <citation type="journal article" date="2018" name="BMC Genomics">
        <title>Comparative genome analyses reveal sequence features reflecting distinct modes of host-adaptation between dicot and monocot powdery mildew.</title>
        <authorList>
            <person name="Wu Y."/>
            <person name="Ma X."/>
            <person name="Pan Z."/>
            <person name="Kale S.D."/>
            <person name="Song Y."/>
            <person name="King H."/>
            <person name="Zhang Q."/>
            <person name="Presley C."/>
            <person name="Deng X."/>
            <person name="Wei C.I."/>
            <person name="Xiao S."/>
        </authorList>
    </citation>
    <scope>NUCLEOTIDE SEQUENCE [LARGE SCALE GENOMIC DNA]</scope>
    <source>
        <strain evidence="9">UMSG1</strain>
    </source>
</reference>
<dbReference type="CDD" id="cd07331">
    <property type="entry name" value="M48C_Oma1_like"/>
    <property type="match status" value="1"/>
</dbReference>
<organism evidence="9 10">
    <name type="scientific">Golovinomyces cichoracearum</name>
    <dbReference type="NCBI Taxonomy" id="62708"/>
    <lineage>
        <taxon>Eukaryota</taxon>
        <taxon>Fungi</taxon>
        <taxon>Dikarya</taxon>
        <taxon>Ascomycota</taxon>
        <taxon>Pezizomycotina</taxon>
        <taxon>Leotiomycetes</taxon>
        <taxon>Erysiphales</taxon>
        <taxon>Erysiphaceae</taxon>
        <taxon>Golovinomyces</taxon>
    </lineage>
</organism>
<keyword evidence="7" id="KW-1133">Transmembrane helix</keyword>
<dbReference type="Gene3D" id="3.30.2010.10">
    <property type="entry name" value="Metalloproteases ('zincins'), catalytic domain"/>
    <property type="match status" value="1"/>
</dbReference>
<evidence type="ECO:0000313" key="10">
    <source>
        <dbReference type="Proteomes" id="UP000285326"/>
    </source>
</evidence>
<evidence type="ECO:0000256" key="1">
    <source>
        <dbReference type="ARBA" id="ARBA00022670"/>
    </source>
</evidence>
<dbReference type="InterPro" id="IPR051156">
    <property type="entry name" value="Mito/Outer_Membr_Metalloprot"/>
</dbReference>
<proteinExistence type="inferred from homology"/>
<evidence type="ECO:0000256" key="2">
    <source>
        <dbReference type="ARBA" id="ARBA00022723"/>
    </source>
</evidence>